<proteinExistence type="predicted"/>
<feature type="domain" description="Protein TsetseEP" evidence="3">
    <location>
        <begin position="50"/>
        <end position="169"/>
    </location>
</feature>
<gene>
    <name evidence="4" type="ORF">c0_g1_i1</name>
</gene>
<evidence type="ECO:0000256" key="1">
    <source>
        <dbReference type="SAM" id="MobiDB-lite"/>
    </source>
</evidence>
<dbReference type="EMBL" id="GDHF01003013">
    <property type="protein sequence ID" value="JAI49301.1"/>
    <property type="molecule type" value="Transcribed_RNA"/>
</dbReference>
<dbReference type="OrthoDB" id="8054395at2759"/>
<evidence type="ECO:0000259" key="3">
    <source>
        <dbReference type="Pfam" id="PF05267"/>
    </source>
</evidence>
<name>A0A0K8WDR8_BACLA</name>
<feature type="region of interest" description="Disordered" evidence="1">
    <location>
        <begin position="187"/>
        <end position="332"/>
    </location>
</feature>
<protein>
    <recommendedName>
        <fullName evidence="3">Protein TsetseEP domain-containing protein</fullName>
    </recommendedName>
</protein>
<feature type="signal peptide" evidence="2">
    <location>
        <begin position="1"/>
        <end position="18"/>
    </location>
</feature>
<reference evidence="4" key="1">
    <citation type="submission" date="2015-06" db="EMBL/GenBank/DDBJ databases">
        <authorList>
            <person name="Hoefler B.C."/>
            <person name="Straight P.D."/>
        </authorList>
    </citation>
    <scope>NUCLEOTIDE SEQUENCE</scope>
</reference>
<dbReference type="AlphaFoldDB" id="A0A0K8WDR8"/>
<evidence type="ECO:0000313" key="4">
    <source>
        <dbReference type="EMBL" id="JAI49301.1"/>
    </source>
</evidence>
<dbReference type="Pfam" id="PF05267">
    <property type="entry name" value="DUF725"/>
    <property type="match status" value="1"/>
</dbReference>
<feature type="non-terminal residue" evidence="4">
    <location>
        <position position="332"/>
    </location>
</feature>
<feature type="compositionally biased region" description="Low complexity" evidence="1">
    <location>
        <begin position="288"/>
        <end position="332"/>
    </location>
</feature>
<evidence type="ECO:0000256" key="2">
    <source>
        <dbReference type="SAM" id="SignalP"/>
    </source>
</evidence>
<organism evidence="4">
    <name type="scientific">Bactrocera latifrons</name>
    <name type="common">Malaysian fruit fly</name>
    <name type="synonym">Chaetodacus latifrons</name>
    <dbReference type="NCBI Taxonomy" id="174628"/>
    <lineage>
        <taxon>Eukaryota</taxon>
        <taxon>Metazoa</taxon>
        <taxon>Ecdysozoa</taxon>
        <taxon>Arthropoda</taxon>
        <taxon>Hexapoda</taxon>
        <taxon>Insecta</taxon>
        <taxon>Pterygota</taxon>
        <taxon>Neoptera</taxon>
        <taxon>Endopterygota</taxon>
        <taxon>Diptera</taxon>
        <taxon>Brachycera</taxon>
        <taxon>Muscomorpha</taxon>
        <taxon>Tephritoidea</taxon>
        <taxon>Tephritidae</taxon>
        <taxon>Bactrocera</taxon>
        <taxon>Bactrocera</taxon>
    </lineage>
</organism>
<keyword evidence="2" id="KW-0732">Signal</keyword>
<sequence>MYKLSFILLSLLAGSAFCASTNNLLRSTEINLLQLMVDTRSNQRANPEQSLACFDYYLKVFDDLNEEYRLGFAACLDTAEDDRSKVDAATQPERDAIEASAKSSCEALNVCAQHVGSIEYFSCFSSTGKDNTESMYEISADAGETLANVRESYRLIENAEHRCTNASEREYVENTYKTNLELQSCLRGESAVPTTVAPTSPSETTPGETESTATPTESTPGETESTAAPSQSTPDTPEPTAAPTESTTGAPGETESTAAPTDSTPDTPEPTVAPTESTTGAPGETESTAAPTDSTPDTPEPTAAPTESTTGAPGETESTAAPTDSTPDTPEP</sequence>
<feature type="compositionally biased region" description="Low complexity" evidence="1">
    <location>
        <begin position="197"/>
        <end position="270"/>
    </location>
</feature>
<dbReference type="InterPro" id="IPR007931">
    <property type="entry name" value="TsetseEP"/>
</dbReference>
<accession>A0A0K8WDR8</accession>
<feature type="chain" id="PRO_5005522912" description="Protein TsetseEP domain-containing protein" evidence="2">
    <location>
        <begin position="19"/>
        <end position="332"/>
    </location>
</feature>